<evidence type="ECO:0000313" key="2">
    <source>
        <dbReference type="EMBL" id="KAG0647437.1"/>
    </source>
</evidence>
<comment type="caution">
    <text evidence="2">The sequence shown here is derived from an EMBL/GenBank/DDBJ whole genome shotgun (WGS) entry which is preliminary data.</text>
</comment>
<gene>
    <name evidence="2" type="ORF">D0Z07_6663</name>
</gene>
<dbReference type="SUPFAM" id="SSF75304">
    <property type="entry name" value="Amidase signature (AS) enzymes"/>
    <property type="match status" value="1"/>
</dbReference>
<accession>A0A9P6VGM5</accession>
<feature type="domain" description="Amidase" evidence="1">
    <location>
        <begin position="7"/>
        <end position="208"/>
    </location>
</feature>
<dbReference type="InterPro" id="IPR023631">
    <property type="entry name" value="Amidase_dom"/>
</dbReference>
<dbReference type="EMBL" id="VNKQ01000012">
    <property type="protein sequence ID" value="KAG0647437.1"/>
    <property type="molecule type" value="Genomic_DNA"/>
</dbReference>
<keyword evidence="3" id="KW-1185">Reference proteome</keyword>
<organism evidence="2 3">
    <name type="scientific">Hyphodiscus hymeniophilus</name>
    <dbReference type="NCBI Taxonomy" id="353542"/>
    <lineage>
        <taxon>Eukaryota</taxon>
        <taxon>Fungi</taxon>
        <taxon>Dikarya</taxon>
        <taxon>Ascomycota</taxon>
        <taxon>Pezizomycotina</taxon>
        <taxon>Leotiomycetes</taxon>
        <taxon>Helotiales</taxon>
        <taxon>Hyphodiscaceae</taxon>
        <taxon>Hyphodiscus</taxon>
    </lineage>
</organism>
<dbReference type="Proteomes" id="UP000785200">
    <property type="component" value="Unassembled WGS sequence"/>
</dbReference>
<dbReference type="Pfam" id="PF01425">
    <property type="entry name" value="Amidase"/>
    <property type="match status" value="1"/>
</dbReference>
<evidence type="ECO:0000259" key="1">
    <source>
        <dbReference type="Pfam" id="PF01425"/>
    </source>
</evidence>
<dbReference type="PANTHER" id="PTHR42678:SF34">
    <property type="entry name" value="OS04G0183300 PROTEIN"/>
    <property type="match status" value="1"/>
</dbReference>
<proteinExistence type="predicted"/>
<reference evidence="2" key="1">
    <citation type="submission" date="2019-07" db="EMBL/GenBank/DDBJ databases">
        <title>Hyphodiscus hymeniophilus genome sequencing and assembly.</title>
        <authorList>
            <person name="Kramer G."/>
            <person name="Nodwell J."/>
        </authorList>
    </citation>
    <scope>NUCLEOTIDE SEQUENCE</scope>
    <source>
        <strain evidence="2">ATCC 34498</strain>
    </source>
</reference>
<dbReference type="AlphaFoldDB" id="A0A9P6VGM5"/>
<sequence length="347" mass="36470">MTDSALGMATTCGAYALENTKAGNAPIIDKILRAGMIIIGKANLSELGGSKGFGIRTGWSALGGQTQSPYVRGGFAPDDKMLGHSAPAGSSSGSAVSVAAGFSPISLGTESDGSITQPAGRASLYALKVTVGALSTRRTSPQSPITDSVGGFAKSAADVALLTGVMMDQDYTPFLSKSWRGQRVAWVDPAVWKLDTGVCEPVESVRQKQKRRAADRCPKSFPEFPGQEQLEECLISQTSDEKRHQILCSIRATAKDNGFDKIFAETKSEVLMGPLDSRVVTIAAAAGYPCGVVPLGYADNYNGRAYGVAIVARAGEEGKIFRAMSAWEATMPARKAPPLLRSAERGI</sequence>
<dbReference type="InterPro" id="IPR036928">
    <property type="entry name" value="AS_sf"/>
</dbReference>
<name>A0A9P6VGM5_9HELO</name>
<dbReference type="PANTHER" id="PTHR42678">
    <property type="entry name" value="AMIDASE"/>
    <property type="match status" value="1"/>
</dbReference>
<evidence type="ECO:0000313" key="3">
    <source>
        <dbReference type="Proteomes" id="UP000785200"/>
    </source>
</evidence>
<dbReference type="Gene3D" id="3.90.1300.10">
    <property type="entry name" value="Amidase signature (AS) domain"/>
    <property type="match status" value="2"/>
</dbReference>
<protein>
    <submittedName>
        <fullName evidence="2">Glutamyl-tRNA(Gln) amidotransferase subunit A</fullName>
    </submittedName>
</protein>
<dbReference type="OrthoDB" id="566138at2759"/>